<proteinExistence type="predicted"/>
<evidence type="ECO:0000313" key="3">
    <source>
        <dbReference type="Proteomes" id="UP000253772"/>
    </source>
</evidence>
<feature type="signal peptide" evidence="1">
    <location>
        <begin position="1"/>
        <end position="25"/>
    </location>
</feature>
<dbReference type="RefSeq" id="WP_017514025.1">
    <property type="nucleotide sequence ID" value="NZ_CP037901.1"/>
</dbReference>
<evidence type="ECO:0000256" key="1">
    <source>
        <dbReference type="SAM" id="SignalP"/>
    </source>
</evidence>
<sequence>MICFARILTTTALLLGSGAVPGALAASGDATAAKAGSASAYRPVNVPKRAQSYYELNRGVDNLRVRRTASGNLLRFSFRVVQPEIAQVLGDKNATPYLIGQRTHALLEIPVMDKIGQLRQTGQLEAGQEYWMVFSNKGNVIKAGDRVSILVGTYRIDGLVVE</sequence>
<dbReference type="OrthoDB" id="7060294at2"/>
<accession>A0A482IW46</accession>
<dbReference type="EMBL" id="CP037901">
    <property type="protein sequence ID" value="QBP12631.1"/>
    <property type="molecule type" value="Genomic_DNA"/>
</dbReference>
<dbReference type="Proteomes" id="UP000253772">
    <property type="component" value="Chromosome c2"/>
</dbReference>
<keyword evidence="1" id="KW-0732">Signal</keyword>
<name>A0A482IW46_9BURK</name>
<feature type="chain" id="PRO_5019867452" description="Transmembrane protein" evidence="1">
    <location>
        <begin position="26"/>
        <end position="162"/>
    </location>
</feature>
<protein>
    <recommendedName>
        <fullName evidence="4">Transmembrane protein</fullName>
    </recommendedName>
</protein>
<evidence type="ECO:0000313" key="2">
    <source>
        <dbReference type="EMBL" id="QBP12631.1"/>
    </source>
</evidence>
<reference evidence="2 3" key="1">
    <citation type="submission" date="2019-03" db="EMBL/GenBank/DDBJ databases">
        <title>Comparative insights into the high quality Complete genome sequence of highly metal resistant Cupriavidus metallidurans strain BS1 isolated from a gold-copper mine.</title>
        <authorList>
            <person name="Mazhar H.S."/>
            <person name="Rensing C."/>
        </authorList>
    </citation>
    <scope>NUCLEOTIDE SEQUENCE [LARGE SCALE GENOMIC DNA]</scope>
    <source>
        <strain evidence="2 3">BS1</strain>
    </source>
</reference>
<organism evidence="2 3">
    <name type="scientific">Cupriavidus metallidurans</name>
    <dbReference type="NCBI Taxonomy" id="119219"/>
    <lineage>
        <taxon>Bacteria</taxon>
        <taxon>Pseudomonadati</taxon>
        <taxon>Pseudomonadota</taxon>
        <taxon>Betaproteobacteria</taxon>
        <taxon>Burkholderiales</taxon>
        <taxon>Burkholderiaceae</taxon>
        <taxon>Cupriavidus</taxon>
    </lineage>
</organism>
<dbReference type="AlphaFoldDB" id="A0A482IW46"/>
<evidence type="ECO:0008006" key="4">
    <source>
        <dbReference type="Google" id="ProtNLM"/>
    </source>
</evidence>
<gene>
    <name evidence="2" type="ORF">DDF84_023365</name>
</gene>